<dbReference type="PATRIC" id="fig|1618677.3.peg.881"/>
<evidence type="ECO:0000256" key="3">
    <source>
        <dbReference type="ARBA" id="ARBA00022833"/>
    </source>
</evidence>
<gene>
    <name evidence="6" type="ORF">UV02_C0057G0007</name>
</gene>
<feature type="zinc finger region" description="dksA C4-type" evidence="4">
    <location>
        <begin position="90"/>
        <end position="114"/>
    </location>
</feature>
<feature type="domain" description="Zinc finger DksA/TraR C4-type" evidence="5">
    <location>
        <begin position="85"/>
        <end position="118"/>
    </location>
</feature>
<dbReference type="PROSITE" id="PS51128">
    <property type="entry name" value="ZF_DKSA_2"/>
    <property type="match status" value="1"/>
</dbReference>
<sequence>MSFGQNFLKKIEKKLLEEKARVEHELAEFTVSTSKGQEIIFPEYGEQSAENAAEVASFDSDLSLKNILNSTLRDISSSLKRIKDGTYGICRYCGKEISRERLEIRPTSSSCVECKRKFSNE</sequence>
<keyword evidence="1" id="KW-0479">Metal-binding</keyword>
<evidence type="ECO:0000256" key="2">
    <source>
        <dbReference type="ARBA" id="ARBA00022771"/>
    </source>
</evidence>
<keyword evidence="3" id="KW-0862">Zinc</keyword>
<dbReference type="GO" id="GO:0008270">
    <property type="term" value="F:zinc ion binding"/>
    <property type="evidence" value="ECO:0007669"/>
    <property type="project" value="UniProtKB-KW"/>
</dbReference>
<dbReference type="InterPro" id="IPR000962">
    <property type="entry name" value="Znf_DskA_TraR"/>
</dbReference>
<evidence type="ECO:0000256" key="1">
    <source>
        <dbReference type="ARBA" id="ARBA00022723"/>
    </source>
</evidence>
<comment type="caution">
    <text evidence="6">The sequence shown here is derived from an EMBL/GenBank/DDBJ whole genome shotgun (WGS) entry which is preliminary data.</text>
</comment>
<evidence type="ECO:0000313" key="7">
    <source>
        <dbReference type="Proteomes" id="UP000034516"/>
    </source>
</evidence>
<organism evidence="6 7">
    <name type="scientific">Candidatus Kuenenbacteria bacterium GW2011_GWA2_42_15</name>
    <dbReference type="NCBI Taxonomy" id="1618677"/>
    <lineage>
        <taxon>Bacteria</taxon>
        <taxon>Candidatus Kueneniibacteriota</taxon>
    </lineage>
</organism>
<dbReference type="PANTHER" id="PTHR33823:SF4">
    <property type="entry name" value="GENERAL STRESS PROTEIN 16O"/>
    <property type="match status" value="1"/>
</dbReference>
<evidence type="ECO:0000259" key="5">
    <source>
        <dbReference type="Pfam" id="PF01258"/>
    </source>
</evidence>
<protein>
    <submittedName>
        <fullName evidence="6">Transcriptional regulator, TraR/DksA family</fullName>
    </submittedName>
</protein>
<dbReference type="EMBL" id="LCCW01000057">
    <property type="protein sequence ID" value="KKS39725.1"/>
    <property type="molecule type" value="Genomic_DNA"/>
</dbReference>
<name>A0A0G0YSX2_9BACT</name>
<evidence type="ECO:0000256" key="4">
    <source>
        <dbReference type="PROSITE-ProRule" id="PRU00510"/>
    </source>
</evidence>
<keyword evidence="2" id="KW-0863">Zinc-finger</keyword>
<dbReference type="Pfam" id="PF01258">
    <property type="entry name" value="zf-dskA_traR"/>
    <property type="match status" value="1"/>
</dbReference>
<dbReference type="PANTHER" id="PTHR33823">
    <property type="entry name" value="RNA POLYMERASE-BINDING TRANSCRIPTION FACTOR DKSA-RELATED"/>
    <property type="match status" value="1"/>
</dbReference>
<evidence type="ECO:0000313" key="6">
    <source>
        <dbReference type="EMBL" id="KKS39725.1"/>
    </source>
</evidence>
<dbReference type="Proteomes" id="UP000034516">
    <property type="component" value="Unassembled WGS sequence"/>
</dbReference>
<accession>A0A0G0YSX2</accession>
<reference evidence="6 7" key="1">
    <citation type="journal article" date="2015" name="Nature">
        <title>rRNA introns, odd ribosomes, and small enigmatic genomes across a large radiation of phyla.</title>
        <authorList>
            <person name="Brown C.T."/>
            <person name="Hug L.A."/>
            <person name="Thomas B.C."/>
            <person name="Sharon I."/>
            <person name="Castelle C.J."/>
            <person name="Singh A."/>
            <person name="Wilkins M.J."/>
            <person name="Williams K.H."/>
            <person name="Banfield J.F."/>
        </authorList>
    </citation>
    <scope>NUCLEOTIDE SEQUENCE [LARGE SCALE GENOMIC DNA]</scope>
</reference>
<proteinExistence type="predicted"/>
<dbReference type="Gene3D" id="1.20.120.910">
    <property type="entry name" value="DksA, coiled-coil domain"/>
    <property type="match status" value="1"/>
</dbReference>
<dbReference type="SUPFAM" id="SSF57716">
    <property type="entry name" value="Glucocorticoid receptor-like (DNA-binding domain)"/>
    <property type="match status" value="1"/>
</dbReference>
<dbReference type="SUPFAM" id="SSF109635">
    <property type="entry name" value="DnaK suppressor protein DksA, alpha-hairpin domain"/>
    <property type="match status" value="1"/>
</dbReference>
<dbReference type="InterPro" id="IPR037187">
    <property type="entry name" value="DnaK_N"/>
</dbReference>
<dbReference type="AlphaFoldDB" id="A0A0G0YSX2"/>